<dbReference type="Pfam" id="PF02210">
    <property type="entry name" value="Laminin_G_2"/>
    <property type="match status" value="1"/>
</dbReference>
<dbReference type="InterPro" id="IPR001791">
    <property type="entry name" value="Laminin_G"/>
</dbReference>
<protein>
    <recommendedName>
        <fullName evidence="1">Laminin G domain-containing protein</fullName>
    </recommendedName>
</protein>
<dbReference type="CDD" id="cd00110">
    <property type="entry name" value="LamG"/>
    <property type="match status" value="1"/>
</dbReference>
<dbReference type="SUPFAM" id="SSF49899">
    <property type="entry name" value="Concanavalin A-like lectins/glucanases"/>
    <property type="match status" value="1"/>
</dbReference>
<keyword evidence="3" id="KW-1185">Reference proteome</keyword>
<reference evidence="2" key="1">
    <citation type="submission" date="2018-11" db="EMBL/GenBank/DDBJ databases">
        <authorList>
            <consortium name="Pathogen Informatics"/>
        </authorList>
    </citation>
    <scope>NUCLEOTIDE SEQUENCE</scope>
</reference>
<name>A0A448WBX8_9PLAT</name>
<accession>A0A448WBX8</accession>
<evidence type="ECO:0000313" key="3">
    <source>
        <dbReference type="Proteomes" id="UP000784294"/>
    </source>
</evidence>
<dbReference type="InterPro" id="IPR013320">
    <property type="entry name" value="ConA-like_dom_sf"/>
</dbReference>
<dbReference type="Gene3D" id="2.60.120.200">
    <property type="match status" value="1"/>
</dbReference>
<dbReference type="AlphaFoldDB" id="A0A448WBX8"/>
<dbReference type="EMBL" id="CAAALY010002909">
    <property type="protein sequence ID" value="VEL07992.1"/>
    <property type="molecule type" value="Genomic_DNA"/>
</dbReference>
<evidence type="ECO:0000259" key="1">
    <source>
        <dbReference type="Pfam" id="PF02210"/>
    </source>
</evidence>
<gene>
    <name evidence="2" type="ORF">PXEA_LOCUS1432</name>
</gene>
<sequence>METGTQTTSCACRPSIHEGPRCQQLEIAFTQPGFAWTSGLGNCARLHLQFWFTSLQTTWPVLLVYAGPANSPDASGSQGDFLAIEWTAQNELTVTVDLGGGPVSLKPSLGSTGNFNDGMWHRVDVMLVPETVNRHKLMPISSTHSEYISKLPIDPEEGRYTP</sequence>
<comment type="caution">
    <text evidence="2">The sequence shown here is derived from an EMBL/GenBank/DDBJ whole genome shotgun (WGS) entry which is preliminary data.</text>
</comment>
<dbReference type="OrthoDB" id="6252479at2759"/>
<proteinExistence type="predicted"/>
<feature type="domain" description="Laminin G" evidence="1">
    <location>
        <begin position="62"/>
        <end position="131"/>
    </location>
</feature>
<organism evidence="2 3">
    <name type="scientific">Protopolystoma xenopodis</name>
    <dbReference type="NCBI Taxonomy" id="117903"/>
    <lineage>
        <taxon>Eukaryota</taxon>
        <taxon>Metazoa</taxon>
        <taxon>Spiralia</taxon>
        <taxon>Lophotrochozoa</taxon>
        <taxon>Platyhelminthes</taxon>
        <taxon>Monogenea</taxon>
        <taxon>Polyopisthocotylea</taxon>
        <taxon>Polystomatidea</taxon>
        <taxon>Polystomatidae</taxon>
        <taxon>Protopolystoma</taxon>
    </lineage>
</organism>
<dbReference type="Proteomes" id="UP000784294">
    <property type="component" value="Unassembled WGS sequence"/>
</dbReference>
<evidence type="ECO:0000313" key="2">
    <source>
        <dbReference type="EMBL" id="VEL07992.1"/>
    </source>
</evidence>